<dbReference type="GO" id="GO:0017136">
    <property type="term" value="F:histone deacetylase activity, NAD-dependent"/>
    <property type="evidence" value="ECO:0007669"/>
    <property type="project" value="TreeGrafter"/>
</dbReference>
<comment type="caution">
    <text evidence="8">The sequence shown here is derived from an EMBL/GenBank/DDBJ whole genome shotgun (WGS) entry which is preliminary data.</text>
</comment>
<dbReference type="InterPro" id="IPR026591">
    <property type="entry name" value="Sirtuin_cat_small_dom_sf"/>
</dbReference>
<dbReference type="SUPFAM" id="SSF52467">
    <property type="entry name" value="DHS-like NAD/FAD-binding domain"/>
    <property type="match status" value="1"/>
</dbReference>
<dbReference type="InterPro" id="IPR050134">
    <property type="entry name" value="NAD-dep_sirtuin_deacylases"/>
</dbReference>
<dbReference type="EMBL" id="JACGCM010000243">
    <property type="protein sequence ID" value="KAF6174787.1"/>
    <property type="molecule type" value="Genomic_DNA"/>
</dbReference>
<keyword evidence="2" id="KW-0808">Transferase</keyword>
<dbReference type="Gene3D" id="3.30.1600.10">
    <property type="entry name" value="SIR2/SIRT2 'Small Domain"/>
    <property type="match status" value="1"/>
</dbReference>
<dbReference type="EC" id="2.3.1.286" evidence="1"/>
<keyword evidence="9" id="KW-1185">Reference proteome</keyword>
<dbReference type="InterPro" id="IPR029035">
    <property type="entry name" value="DHS-like_NAD/FAD-binding_dom"/>
</dbReference>
<dbReference type="PANTHER" id="PTHR11085:SF12">
    <property type="entry name" value="NAD-DEPENDENT PROTEIN DEACYLASE SIRTUIN-6"/>
    <property type="match status" value="1"/>
</dbReference>
<keyword evidence="3" id="KW-0479">Metal-binding</keyword>
<keyword evidence="5" id="KW-0520">NAD</keyword>
<comment type="caution">
    <text evidence="6">Lacks conserved residue(s) required for the propagation of feature annotation.</text>
</comment>
<dbReference type="GO" id="GO:0070403">
    <property type="term" value="F:NAD+ binding"/>
    <property type="evidence" value="ECO:0007669"/>
    <property type="project" value="TreeGrafter"/>
</dbReference>
<dbReference type="Gene3D" id="3.40.50.1220">
    <property type="entry name" value="TPP-binding domain"/>
    <property type="match status" value="1"/>
</dbReference>
<keyword evidence="4" id="KW-0862">Zinc</keyword>
<evidence type="ECO:0000256" key="6">
    <source>
        <dbReference type="PROSITE-ProRule" id="PRU00236"/>
    </source>
</evidence>
<dbReference type="Proteomes" id="UP000541444">
    <property type="component" value="Unassembled WGS sequence"/>
</dbReference>
<evidence type="ECO:0000313" key="9">
    <source>
        <dbReference type="Proteomes" id="UP000541444"/>
    </source>
</evidence>
<evidence type="ECO:0000259" key="7">
    <source>
        <dbReference type="PROSITE" id="PS50305"/>
    </source>
</evidence>
<evidence type="ECO:0000256" key="2">
    <source>
        <dbReference type="ARBA" id="ARBA00022679"/>
    </source>
</evidence>
<organism evidence="8 9">
    <name type="scientific">Kingdonia uniflora</name>
    <dbReference type="NCBI Taxonomy" id="39325"/>
    <lineage>
        <taxon>Eukaryota</taxon>
        <taxon>Viridiplantae</taxon>
        <taxon>Streptophyta</taxon>
        <taxon>Embryophyta</taxon>
        <taxon>Tracheophyta</taxon>
        <taxon>Spermatophyta</taxon>
        <taxon>Magnoliopsida</taxon>
        <taxon>Ranunculales</taxon>
        <taxon>Circaeasteraceae</taxon>
        <taxon>Kingdonia</taxon>
    </lineage>
</organism>
<feature type="domain" description="Deacetylase sirtuin-type" evidence="7">
    <location>
        <begin position="1"/>
        <end position="152"/>
    </location>
</feature>
<protein>
    <recommendedName>
        <fullName evidence="1">protein acetyllysine N-acetyltransferase</fullName>
        <ecNumber evidence="1">2.3.1.286</ecNumber>
    </recommendedName>
</protein>
<dbReference type="GO" id="GO:0000122">
    <property type="term" value="P:negative regulation of transcription by RNA polymerase II"/>
    <property type="evidence" value="ECO:0007669"/>
    <property type="project" value="TreeGrafter"/>
</dbReference>
<reference evidence="8 9" key="1">
    <citation type="journal article" date="2020" name="IScience">
        <title>Genome Sequencing of the Endangered Kingdonia uniflora (Circaeasteraceae, Ranunculales) Reveals Potential Mechanisms of Evolutionary Specialization.</title>
        <authorList>
            <person name="Sun Y."/>
            <person name="Deng T."/>
            <person name="Zhang A."/>
            <person name="Moore M.J."/>
            <person name="Landis J.B."/>
            <person name="Lin N."/>
            <person name="Zhang H."/>
            <person name="Zhang X."/>
            <person name="Huang J."/>
            <person name="Zhang X."/>
            <person name="Sun H."/>
            <person name="Wang H."/>
        </authorList>
    </citation>
    <scope>NUCLEOTIDE SEQUENCE [LARGE SCALE GENOMIC DNA]</scope>
    <source>
        <strain evidence="8">TB1705</strain>
        <tissue evidence="8">Leaf</tissue>
    </source>
</reference>
<dbReference type="PANTHER" id="PTHR11085">
    <property type="entry name" value="NAD-DEPENDENT PROTEIN DEACYLASE SIRTUIN-5, MITOCHONDRIAL-RELATED"/>
    <property type="match status" value="1"/>
</dbReference>
<evidence type="ECO:0000313" key="8">
    <source>
        <dbReference type="EMBL" id="KAF6174787.1"/>
    </source>
</evidence>
<sequence>MKKTLRRCSDHLCGARLKDTVLDWENALPAKEMIPAEMHCTRSDLVLCLGTSLWITPACNLLLRSVRGGGKMVIVNLQKTPKDKKANLVIHAPVDKVIAGVMHLPNLWIPPYIHVDYFQVCIQKLPKAQLPCYDHLSSNLLTPNADKYIKWTIKINIVHGLKAPLPFLISVEVSFPGRGNKDYYSRQGIIPDKKVILARGSTSRLATTTMPAASTTASTGSTPHAITSLYTNMESQFSQMNFNIQLFREDIGQLQTSVDDLSSVA</sequence>
<dbReference type="GO" id="GO:0046872">
    <property type="term" value="F:metal ion binding"/>
    <property type="evidence" value="ECO:0007669"/>
    <property type="project" value="UniProtKB-KW"/>
</dbReference>
<evidence type="ECO:0000256" key="4">
    <source>
        <dbReference type="ARBA" id="ARBA00022833"/>
    </source>
</evidence>
<proteinExistence type="predicted"/>
<evidence type="ECO:0000256" key="5">
    <source>
        <dbReference type="ARBA" id="ARBA00023027"/>
    </source>
</evidence>
<dbReference type="GO" id="GO:0003714">
    <property type="term" value="F:transcription corepressor activity"/>
    <property type="evidence" value="ECO:0007669"/>
    <property type="project" value="TreeGrafter"/>
</dbReference>
<dbReference type="AlphaFoldDB" id="A0A7J7P5Q5"/>
<dbReference type="InterPro" id="IPR026590">
    <property type="entry name" value="Ssirtuin_cat_dom"/>
</dbReference>
<name>A0A7J7P5Q5_9MAGN</name>
<dbReference type="OrthoDB" id="1712014at2759"/>
<dbReference type="GO" id="GO:0005634">
    <property type="term" value="C:nucleus"/>
    <property type="evidence" value="ECO:0007669"/>
    <property type="project" value="TreeGrafter"/>
</dbReference>
<accession>A0A7J7P5Q5</accession>
<evidence type="ECO:0000256" key="1">
    <source>
        <dbReference type="ARBA" id="ARBA00012928"/>
    </source>
</evidence>
<dbReference type="PROSITE" id="PS50305">
    <property type="entry name" value="SIRTUIN"/>
    <property type="match status" value="1"/>
</dbReference>
<evidence type="ECO:0000256" key="3">
    <source>
        <dbReference type="ARBA" id="ARBA00022723"/>
    </source>
</evidence>
<gene>
    <name evidence="8" type="ORF">GIB67_031311</name>
</gene>